<dbReference type="KEGG" id="hsk:H4317_16945"/>
<proteinExistence type="predicted"/>
<sequence>MFIDSVPFTGLSDGLTQPDYTFRFEEQPAAAIDKAFAASFGQTISLVSSLQRLPNGQIVQLSLPQLVSFTPSLSAETEVFENDFAAGFSCFSDADLLSDLELEIYLRTKEERIIDLLDFSEILEEADEDGYVVGYVALAHLIRHRDTLRKYGVYLLRTGPLRAVSAETQEVLAASAA</sequence>
<protein>
    <submittedName>
        <fullName evidence="1">Uncharacterized protein</fullName>
    </submittedName>
</protein>
<evidence type="ECO:0000313" key="2">
    <source>
        <dbReference type="Proteomes" id="UP000515489"/>
    </source>
</evidence>
<accession>A0A7G7W623</accession>
<reference evidence="1 2" key="1">
    <citation type="submission" date="2020-08" db="EMBL/GenBank/DDBJ databases">
        <title>Hymenobacter sp. S2-20-2 genome sequencing.</title>
        <authorList>
            <person name="Jin L."/>
        </authorList>
    </citation>
    <scope>NUCLEOTIDE SEQUENCE [LARGE SCALE GENOMIC DNA]</scope>
    <source>
        <strain evidence="1 2">S2-20-2</strain>
    </source>
</reference>
<dbReference type="RefSeq" id="WP_185887738.1">
    <property type="nucleotide sequence ID" value="NZ_CP060202.1"/>
</dbReference>
<keyword evidence="2" id="KW-1185">Reference proteome</keyword>
<organism evidence="1 2">
    <name type="scientific">Hymenobacter sediminicola</name>
    <dbReference type="NCBI Taxonomy" id="2761579"/>
    <lineage>
        <taxon>Bacteria</taxon>
        <taxon>Pseudomonadati</taxon>
        <taxon>Bacteroidota</taxon>
        <taxon>Cytophagia</taxon>
        <taxon>Cytophagales</taxon>
        <taxon>Hymenobacteraceae</taxon>
        <taxon>Hymenobacter</taxon>
    </lineage>
</organism>
<dbReference type="EMBL" id="CP060202">
    <property type="protein sequence ID" value="QNH61816.1"/>
    <property type="molecule type" value="Genomic_DNA"/>
</dbReference>
<name>A0A7G7W623_9BACT</name>
<dbReference type="Proteomes" id="UP000515489">
    <property type="component" value="Chromosome"/>
</dbReference>
<dbReference type="AlphaFoldDB" id="A0A7G7W623"/>
<evidence type="ECO:0000313" key="1">
    <source>
        <dbReference type="EMBL" id="QNH61816.1"/>
    </source>
</evidence>
<gene>
    <name evidence="1" type="ORF">H4317_16945</name>
</gene>